<evidence type="ECO:0008006" key="3">
    <source>
        <dbReference type="Google" id="ProtNLM"/>
    </source>
</evidence>
<evidence type="ECO:0000313" key="1">
    <source>
        <dbReference type="EMBL" id="KEQ08262.1"/>
    </source>
</evidence>
<comment type="caution">
    <text evidence="1">The sequence shown here is derived from an EMBL/GenBank/DDBJ whole genome shotgun (WGS) entry which is preliminary data.</text>
</comment>
<evidence type="ECO:0000313" key="2">
    <source>
        <dbReference type="Proteomes" id="UP000052167"/>
    </source>
</evidence>
<accession>A0A922NYP1</accession>
<sequence>MLAEFLPIEPTETYATVRKRTIRIGERLDDQVIRETWKARCLPVGHHASQTGTQLQQFGRRSIGADFFQRRKGAVHARMAIPAQHPARIADLHCAEDGSDPA</sequence>
<dbReference type="AlphaFoldDB" id="A0A922NYP1"/>
<dbReference type="OrthoDB" id="8089897at2"/>
<protein>
    <recommendedName>
        <fullName evidence="3">Transposase</fullName>
    </recommendedName>
</protein>
<dbReference type="Proteomes" id="UP000052167">
    <property type="component" value="Unassembled WGS sequence"/>
</dbReference>
<organism evidence="1 2">
    <name type="scientific">Pseudorhizobium pelagicum</name>
    <dbReference type="NCBI Taxonomy" id="1509405"/>
    <lineage>
        <taxon>Bacteria</taxon>
        <taxon>Pseudomonadati</taxon>
        <taxon>Pseudomonadota</taxon>
        <taxon>Alphaproteobacteria</taxon>
        <taxon>Hyphomicrobiales</taxon>
        <taxon>Rhizobiaceae</taxon>
        <taxon>Rhizobium/Agrobacterium group</taxon>
        <taxon>Pseudorhizobium</taxon>
    </lineage>
</organism>
<name>A0A922NYP1_9HYPH</name>
<gene>
    <name evidence="1" type="ORF">GV68_02920</name>
</gene>
<dbReference type="EMBL" id="JOKJ01000010">
    <property type="protein sequence ID" value="KEQ08262.1"/>
    <property type="molecule type" value="Genomic_DNA"/>
</dbReference>
<dbReference type="RefSeq" id="WP_037168430.1">
    <property type="nucleotide sequence ID" value="NZ_JOKI01000024.1"/>
</dbReference>
<reference evidence="1 2" key="1">
    <citation type="submission" date="2014-06" db="EMBL/GenBank/DDBJ databases">
        <title>Rhizobium pelagicum/R2-400B4.</title>
        <authorList>
            <person name="Kimes N.E."/>
            <person name="Lopez-Perez M."/>
        </authorList>
    </citation>
    <scope>NUCLEOTIDE SEQUENCE [LARGE SCALE GENOMIC DNA]</scope>
    <source>
        <strain evidence="1 2">R2-400B4</strain>
    </source>
</reference>
<keyword evidence="2" id="KW-1185">Reference proteome</keyword>
<proteinExistence type="predicted"/>